<name>A0A9Q9CT08_9FIRM</name>
<evidence type="ECO:0000313" key="2">
    <source>
        <dbReference type="EMBL" id="UUF09323.1"/>
    </source>
</evidence>
<evidence type="ECO:0000313" key="4">
    <source>
        <dbReference type="Proteomes" id="UP001058072"/>
    </source>
</evidence>
<evidence type="ECO:0000313" key="1">
    <source>
        <dbReference type="EMBL" id="UUF05221.1"/>
    </source>
</evidence>
<sequence length="62" mass="6931">MEMENKKTKKRGLAALLITGAVVGIGVGTTHVIKKVAQQKAKADEMKRLKELEDEEFDDLFE</sequence>
<dbReference type="Proteomes" id="UP001058072">
    <property type="component" value="Chromosome"/>
</dbReference>
<dbReference type="EMBL" id="CP071250">
    <property type="protein sequence ID" value="UUF09323.1"/>
    <property type="molecule type" value="Genomic_DNA"/>
</dbReference>
<evidence type="ECO:0008006" key="5">
    <source>
        <dbReference type="Google" id="ProtNLM"/>
    </source>
</evidence>
<dbReference type="RefSeq" id="WP_212724753.1">
    <property type="nucleotide sequence ID" value="NZ_CP071249.1"/>
</dbReference>
<dbReference type="EMBL" id="CP071249">
    <property type="protein sequence ID" value="UUF05221.1"/>
    <property type="molecule type" value="Genomic_DNA"/>
</dbReference>
<proteinExistence type="predicted"/>
<keyword evidence="3" id="KW-1185">Reference proteome</keyword>
<organism evidence="2 4">
    <name type="scientific">Turicibacter bilis</name>
    <dbReference type="NCBI Taxonomy" id="2735723"/>
    <lineage>
        <taxon>Bacteria</taxon>
        <taxon>Bacillati</taxon>
        <taxon>Bacillota</taxon>
        <taxon>Erysipelotrichia</taxon>
        <taxon>Erysipelotrichales</taxon>
        <taxon>Turicibacteraceae</taxon>
        <taxon>Turicibacter</taxon>
    </lineage>
</organism>
<gene>
    <name evidence="1" type="ORF">J0J69_08970</name>
    <name evidence="2" type="ORF">J0J70_05010</name>
</gene>
<evidence type="ECO:0000313" key="3">
    <source>
        <dbReference type="Proteomes" id="UP001058016"/>
    </source>
</evidence>
<reference evidence="2 3" key="1">
    <citation type="submission" date="2021-03" db="EMBL/GenBank/DDBJ databases">
        <title>Comparative Genomics and Metabolomics in the genus Turicibacter.</title>
        <authorList>
            <person name="Maki J."/>
            <person name="Looft T."/>
        </authorList>
    </citation>
    <scope>NUCLEOTIDE SEQUENCE</scope>
    <source>
        <strain evidence="2">ISU324</strain>
        <strain evidence="1 3">MMM721</strain>
    </source>
</reference>
<protein>
    <recommendedName>
        <fullName evidence="5">DUF3042 domain-containing protein</fullName>
    </recommendedName>
</protein>
<dbReference type="Proteomes" id="UP001058016">
    <property type="component" value="Chromosome"/>
</dbReference>
<dbReference type="AlphaFoldDB" id="A0A9Q9CT08"/>
<accession>A0A9Q9CT08</accession>